<dbReference type="GO" id="GO:0005506">
    <property type="term" value="F:iron ion binding"/>
    <property type="evidence" value="ECO:0007669"/>
    <property type="project" value="InterPro"/>
</dbReference>
<name>A0A7W6BK87_9SPHN</name>
<sequence>MAESDPHAKRGPGRSWNELALQDTNGVPDYLLADYEPDLGDEPLDVSRFVSRAFFDLEMERMWPRVWQFAAREEEMPDPGDTVVYEYGEKSFLLVRQADRTIRAFYNACLHRGRKLRLTGGKVKDLRCPYHAFTWNADGSLKTIPCRWDFKHLEGKDMALPEVQVGLWGGYVFIKEESGGMSLEDYLAPLPDHFRDWRPEECYTVKWGGKVLKANWKVCMEAFIEAFHVIATHPQILPFTADTNSKYTLFSDHTNLTITPFGVTSTHVPAADREEQWVIDQFLKYNGRVVEPGMEVVVNEGETARQAMGAFNRKRFGKMIGRDISHVSDAEVQDAFTYNVFPNFSPWGGYGPAVVYRWRPWPDENHTLMEVRLIQRAKPDETPPKCPEMVLIPEDVDWEPMFGQLGAVLNQDMANIPHVHSGMKALRDGKVELAHYQESRIRHWHRTIDKYLAGEL</sequence>
<organism evidence="8 9">
    <name type="scientific">Sphingobium jiangsuense</name>
    <dbReference type="NCBI Taxonomy" id="870476"/>
    <lineage>
        <taxon>Bacteria</taxon>
        <taxon>Pseudomonadati</taxon>
        <taxon>Pseudomonadota</taxon>
        <taxon>Alphaproteobacteria</taxon>
        <taxon>Sphingomonadales</taxon>
        <taxon>Sphingomonadaceae</taxon>
        <taxon>Sphingobium</taxon>
    </lineage>
</organism>
<dbReference type="InterPro" id="IPR017941">
    <property type="entry name" value="Rieske_2Fe-2S"/>
</dbReference>
<feature type="domain" description="Rieske" evidence="7">
    <location>
        <begin position="67"/>
        <end position="174"/>
    </location>
</feature>
<dbReference type="InterPro" id="IPR001663">
    <property type="entry name" value="Rng_hydr_dOase-A"/>
</dbReference>
<dbReference type="RefSeq" id="WP_188073692.1">
    <property type="nucleotide sequence ID" value="NZ_BSPS01000017.1"/>
</dbReference>
<proteinExistence type="predicted"/>
<dbReference type="InterPro" id="IPR036922">
    <property type="entry name" value="Rieske_2Fe-2S_sf"/>
</dbReference>
<keyword evidence="9" id="KW-1185">Reference proteome</keyword>
<dbReference type="GO" id="GO:0051213">
    <property type="term" value="F:dioxygenase activity"/>
    <property type="evidence" value="ECO:0007669"/>
    <property type="project" value="UniProtKB-KW"/>
</dbReference>
<evidence type="ECO:0000256" key="4">
    <source>
        <dbReference type="ARBA" id="ARBA00023002"/>
    </source>
</evidence>
<dbReference type="Gene3D" id="3.90.380.10">
    <property type="entry name" value="Naphthalene 1,2-dioxygenase Alpha Subunit, Chain A, domain 1"/>
    <property type="match status" value="1"/>
</dbReference>
<evidence type="ECO:0000256" key="3">
    <source>
        <dbReference type="ARBA" id="ARBA00022723"/>
    </source>
</evidence>
<keyword evidence="2" id="KW-0001">2Fe-2S</keyword>
<dbReference type="AlphaFoldDB" id="A0A7W6BK87"/>
<evidence type="ECO:0000256" key="5">
    <source>
        <dbReference type="ARBA" id="ARBA00023004"/>
    </source>
</evidence>
<dbReference type="GO" id="GO:0051537">
    <property type="term" value="F:2 iron, 2 sulfur cluster binding"/>
    <property type="evidence" value="ECO:0007669"/>
    <property type="project" value="UniProtKB-KW"/>
</dbReference>
<dbReference type="SUPFAM" id="SSF50022">
    <property type="entry name" value="ISP domain"/>
    <property type="match status" value="1"/>
</dbReference>
<dbReference type="PROSITE" id="PS51296">
    <property type="entry name" value="RIESKE"/>
    <property type="match status" value="1"/>
</dbReference>
<dbReference type="Proteomes" id="UP000571950">
    <property type="component" value="Unassembled WGS sequence"/>
</dbReference>
<protein>
    <submittedName>
        <fullName evidence="8">Phenylpropionate dioxygenase-like ring-hydroxylating dioxygenase large terminal subunit</fullName>
    </submittedName>
</protein>
<dbReference type="CDD" id="cd08882">
    <property type="entry name" value="RHO_alpha_C_MupW-like"/>
    <property type="match status" value="1"/>
</dbReference>
<dbReference type="Pfam" id="PF00848">
    <property type="entry name" value="Ring_hydroxyl_A"/>
    <property type="match status" value="1"/>
</dbReference>
<dbReference type="InterPro" id="IPR015879">
    <property type="entry name" value="Ring_hydroxy_dOase_asu_C_dom"/>
</dbReference>
<keyword evidence="4" id="KW-0560">Oxidoreductase</keyword>
<dbReference type="PRINTS" id="PR00090">
    <property type="entry name" value="RNGDIOXGNASE"/>
</dbReference>
<comment type="cofactor">
    <cofactor evidence="1">
        <name>Fe cation</name>
        <dbReference type="ChEBI" id="CHEBI:24875"/>
    </cofactor>
</comment>
<evidence type="ECO:0000313" key="9">
    <source>
        <dbReference type="Proteomes" id="UP000571950"/>
    </source>
</evidence>
<keyword evidence="5" id="KW-0408">Iron</keyword>
<dbReference type="PANTHER" id="PTHR43756:SF5">
    <property type="entry name" value="CHOLINE MONOOXYGENASE, CHLOROPLASTIC"/>
    <property type="match status" value="1"/>
</dbReference>
<accession>A0A7W6BK87</accession>
<dbReference type="EMBL" id="JACIDT010000023">
    <property type="protein sequence ID" value="MBB3928413.1"/>
    <property type="molecule type" value="Genomic_DNA"/>
</dbReference>
<evidence type="ECO:0000259" key="7">
    <source>
        <dbReference type="PROSITE" id="PS51296"/>
    </source>
</evidence>
<keyword evidence="6" id="KW-0411">Iron-sulfur</keyword>
<dbReference type="Gene3D" id="2.102.10.10">
    <property type="entry name" value="Rieske [2Fe-2S] iron-sulphur domain"/>
    <property type="match status" value="1"/>
</dbReference>
<comment type="caution">
    <text evidence="8">The sequence shown here is derived from an EMBL/GenBank/DDBJ whole genome shotgun (WGS) entry which is preliminary data.</text>
</comment>
<evidence type="ECO:0000256" key="1">
    <source>
        <dbReference type="ARBA" id="ARBA00001962"/>
    </source>
</evidence>
<dbReference type="Pfam" id="PF00355">
    <property type="entry name" value="Rieske"/>
    <property type="match status" value="1"/>
</dbReference>
<evidence type="ECO:0000256" key="2">
    <source>
        <dbReference type="ARBA" id="ARBA00022714"/>
    </source>
</evidence>
<keyword evidence="8" id="KW-0223">Dioxygenase</keyword>
<evidence type="ECO:0000313" key="8">
    <source>
        <dbReference type="EMBL" id="MBB3928413.1"/>
    </source>
</evidence>
<evidence type="ECO:0000256" key="6">
    <source>
        <dbReference type="ARBA" id="ARBA00023014"/>
    </source>
</evidence>
<gene>
    <name evidence="8" type="ORF">GGR43_004157</name>
</gene>
<reference evidence="8 9" key="1">
    <citation type="submission" date="2020-08" db="EMBL/GenBank/DDBJ databases">
        <title>Genomic Encyclopedia of Type Strains, Phase IV (KMG-IV): sequencing the most valuable type-strain genomes for metagenomic binning, comparative biology and taxonomic classification.</title>
        <authorList>
            <person name="Goeker M."/>
        </authorList>
    </citation>
    <scope>NUCLEOTIDE SEQUENCE [LARGE SCALE GENOMIC DNA]</scope>
    <source>
        <strain evidence="8 9">DSM 26189</strain>
    </source>
</reference>
<dbReference type="SUPFAM" id="SSF55961">
    <property type="entry name" value="Bet v1-like"/>
    <property type="match status" value="1"/>
</dbReference>
<dbReference type="CDD" id="cd03469">
    <property type="entry name" value="Rieske_RO_Alpha_N"/>
    <property type="match status" value="1"/>
</dbReference>
<keyword evidence="3" id="KW-0479">Metal-binding</keyword>
<dbReference type="PANTHER" id="PTHR43756">
    <property type="entry name" value="CHOLINE MONOOXYGENASE, CHLOROPLASTIC"/>
    <property type="match status" value="1"/>
</dbReference>